<evidence type="ECO:0000259" key="6">
    <source>
        <dbReference type="PROSITE" id="PS51704"/>
    </source>
</evidence>
<dbReference type="AlphaFoldDB" id="A0A2P6S7Y3"/>
<dbReference type="GO" id="GO:0006071">
    <property type="term" value="P:glycerol metabolic process"/>
    <property type="evidence" value="ECO:0007669"/>
    <property type="project" value="UniProtKB-KW"/>
</dbReference>
<evidence type="ECO:0000313" key="8">
    <source>
        <dbReference type="Proteomes" id="UP000238479"/>
    </source>
</evidence>
<dbReference type="InterPro" id="IPR030395">
    <property type="entry name" value="GP_PDE_dom"/>
</dbReference>
<protein>
    <recommendedName>
        <fullName evidence="1">glycerophosphodiester phosphodiesterase</fullName>
        <ecNumber evidence="1">3.1.4.46</ecNumber>
    </recommendedName>
</protein>
<dbReference type="InterPro" id="IPR017946">
    <property type="entry name" value="PLC-like_Pdiesterase_TIM-brl"/>
</dbReference>
<comment type="caution">
    <text evidence="7">The sequence shown here is derived from an EMBL/GenBank/DDBJ whole genome shotgun (WGS) entry which is preliminary data.</text>
</comment>
<dbReference type="PANTHER" id="PTHR43620:SF44">
    <property type="entry name" value="GLYCEROPHOSPHODIESTER PHOSPHODIESTERASE GDPDL6-RELATED"/>
    <property type="match status" value="1"/>
</dbReference>
<dbReference type="GO" id="GO:0008889">
    <property type="term" value="F:glycerophosphodiester phosphodiesterase activity"/>
    <property type="evidence" value="ECO:0007669"/>
    <property type="project" value="UniProtKB-EC"/>
</dbReference>
<dbReference type="Proteomes" id="UP000238479">
    <property type="component" value="Chromosome 1"/>
</dbReference>
<reference evidence="7 8" key="1">
    <citation type="journal article" date="2018" name="Nat. Genet.">
        <title>The Rosa genome provides new insights in the design of modern roses.</title>
        <authorList>
            <person name="Bendahmane M."/>
        </authorList>
    </citation>
    <scope>NUCLEOTIDE SEQUENCE [LARGE SCALE GENOMIC DNA]</scope>
    <source>
        <strain evidence="8">cv. Old Blush</strain>
    </source>
</reference>
<dbReference type="PANTHER" id="PTHR43620">
    <property type="entry name" value="GLYCEROPHOSPHORYL DIESTER PHOSPHODIESTERASE"/>
    <property type="match status" value="1"/>
</dbReference>
<dbReference type="Gramene" id="PRQ54810">
    <property type="protein sequence ID" value="PRQ54810"/>
    <property type="gene ID" value="RchiOBHm_Chr1g0317811"/>
</dbReference>
<dbReference type="STRING" id="74649.A0A2P6S7Y3"/>
<keyword evidence="8" id="KW-1185">Reference proteome</keyword>
<evidence type="ECO:0000256" key="3">
    <source>
        <dbReference type="ARBA" id="ARBA00022798"/>
    </source>
</evidence>
<dbReference type="GO" id="GO:0006629">
    <property type="term" value="P:lipid metabolic process"/>
    <property type="evidence" value="ECO:0007669"/>
    <property type="project" value="InterPro"/>
</dbReference>
<evidence type="ECO:0000256" key="4">
    <source>
        <dbReference type="ARBA" id="ARBA00022801"/>
    </source>
</evidence>
<feature type="domain" description="GP-PDE" evidence="6">
    <location>
        <begin position="1"/>
        <end position="109"/>
    </location>
</feature>
<dbReference type="Gene3D" id="3.20.20.190">
    <property type="entry name" value="Phosphatidylinositol (PI) phosphodiesterase"/>
    <property type="match status" value="1"/>
</dbReference>
<evidence type="ECO:0000256" key="1">
    <source>
        <dbReference type="ARBA" id="ARBA00012247"/>
    </source>
</evidence>
<keyword evidence="4 7" id="KW-0378">Hydrolase</keyword>
<comment type="catalytic activity">
    <reaction evidence="5">
        <text>a sn-glycero-3-phosphodiester + H2O = an alcohol + sn-glycerol 3-phosphate + H(+)</text>
        <dbReference type="Rhea" id="RHEA:12969"/>
        <dbReference type="ChEBI" id="CHEBI:15377"/>
        <dbReference type="ChEBI" id="CHEBI:15378"/>
        <dbReference type="ChEBI" id="CHEBI:30879"/>
        <dbReference type="ChEBI" id="CHEBI:57597"/>
        <dbReference type="ChEBI" id="CHEBI:83408"/>
        <dbReference type="EC" id="3.1.4.46"/>
    </reaction>
</comment>
<evidence type="ECO:0000256" key="5">
    <source>
        <dbReference type="ARBA" id="ARBA00047512"/>
    </source>
</evidence>
<name>A0A2P6S7Y3_ROSCH</name>
<proteinExistence type="predicted"/>
<dbReference type="PROSITE" id="PS51704">
    <property type="entry name" value="GP_PDE"/>
    <property type="match status" value="1"/>
</dbReference>
<accession>A0A2P6S7Y3</accession>
<sequence length="109" mass="12074">MSSDGVAFCLDSIDLNSGTNALTQFMTKSETIPELQPEAGVFSFQFTWEEIQSLKTQLQSPYGTKENVYRNPANKDAGKLVTLNEFLEFAKEKATSGILIDIQNALYLA</sequence>
<gene>
    <name evidence="7" type="ORF">RchiOBHm_Chr1g0317811</name>
</gene>
<dbReference type="EMBL" id="PDCK01000039">
    <property type="protein sequence ID" value="PRQ54810.1"/>
    <property type="molecule type" value="Genomic_DNA"/>
</dbReference>
<keyword evidence="2" id="KW-0732">Signal</keyword>
<evidence type="ECO:0000256" key="2">
    <source>
        <dbReference type="ARBA" id="ARBA00022729"/>
    </source>
</evidence>
<dbReference type="EC" id="3.1.4.46" evidence="1"/>
<dbReference type="SUPFAM" id="SSF51695">
    <property type="entry name" value="PLC-like phosphodiesterases"/>
    <property type="match status" value="1"/>
</dbReference>
<keyword evidence="3" id="KW-0319">Glycerol metabolism</keyword>
<organism evidence="7 8">
    <name type="scientific">Rosa chinensis</name>
    <name type="common">China rose</name>
    <dbReference type="NCBI Taxonomy" id="74649"/>
    <lineage>
        <taxon>Eukaryota</taxon>
        <taxon>Viridiplantae</taxon>
        <taxon>Streptophyta</taxon>
        <taxon>Embryophyta</taxon>
        <taxon>Tracheophyta</taxon>
        <taxon>Spermatophyta</taxon>
        <taxon>Magnoliopsida</taxon>
        <taxon>eudicotyledons</taxon>
        <taxon>Gunneridae</taxon>
        <taxon>Pentapetalae</taxon>
        <taxon>rosids</taxon>
        <taxon>fabids</taxon>
        <taxon>Rosales</taxon>
        <taxon>Rosaceae</taxon>
        <taxon>Rosoideae</taxon>
        <taxon>Rosoideae incertae sedis</taxon>
        <taxon>Rosa</taxon>
    </lineage>
</organism>
<evidence type="ECO:0000313" key="7">
    <source>
        <dbReference type="EMBL" id="PRQ54810.1"/>
    </source>
</evidence>